<accession>A0A6A7A1D5</accession>
<keyword evidence="2" id="KW-1185">Reference proteome</keyword>
<organism evidence="1 2">
    <name type="scientific">Ophiobolus disseminans</name>
    <dbReference type="NCBI Taxonomy" id="1469910"/>
    <lineage>
        <taxon>Eukaryota</taxon>
        <taxon>Fungi</taxon>
        <taxon>Dikarya</taxon>
        <taxon>Ascomycota</taxon>
        <taxon>Pezizomycotina</taxon>
        <taxon>Dothideomycetes</taxon>
        <taxon>Pleosporomycetidae</taxon>
        <taxon>Pleosporales</taxon>
        <taxon>Pleosporineae</taxon>
        <taxon>Phaeosphaeriaceae</taxon>
        <taxon>Ophiobolus</taxon>
    </lineage>
</organism>
<dbReference type="Proteomes" id="UP000799424">
    <property type="component" value="Unassembled WGS sequence"/>
</dbReference>
<gene>
    <name evidence="1" type="ORF">CC86DRAFT_32240</name>
</gene>
<dbReference type="AlphaFoldDB" id="A0A6A7A1D5"/>
<reference evidence="1" key="1">
    <citation type="journal article" date="2020" name="Stud. Mycol.">
        <title>101 Dothideomycetes genomes: a test case for predicting lifestyles and emergence of pathogens.</title>
        <authorList>
            <person name="Haridas S."/>
            <person name="Albert R."/>
            <person name="Binder M."/>
            <person name="Bloem J."/>
            <person name="Labutti K."/>
            <person name="Salamov A."/>
            <person name="Andreopoulos B."/>
            <person name="Baker S."/>
            <person name="Barry K."/>
            <person name="Bills G."/>
            <person name="Bluhm B."/>
            <person name="Cannon C."/>
            <person name="Castanera R."/>
            <person name="Culley D."/>
            <person name="Daum C."/>
            <person name="Ezra D."/>
            <person name="Gonzalez J."/>
            <person name="Henrissat B."/>
            <person name="Kuo A."/>
            <person name="Liang C."/>
            <person name="Lipzen A."/>
            <person name="Lutzoni F."/>
            <person name="Magnuson J."/>
            <person name="Mondo S."/>
            <person name="Nolan M."/>
            <person name="Ohm R."/>
            <person name="Pangilinan J."/>
            <person name="Park H.-J."/>
            <person name="Ramirez L."/>
            <person name="Alfaro M."/>
            <person name="Sun H."/>
            <person name="Tritt A."/>
            <person name="Yoshinaga Y."/>
            <person name="Zwiers L.-H."/>
            <person name="Turgeon B."/>
            <person name="Goodwin S."/>
            <person name="Spatafora J."/>
            <person name="Crous P."/>
            <person name="Grigoriev I."/>
        </authorList>
    </citation>
    <scope>NUCLEOTIDE SEQUENCE</scope>
    <source>
        <strain evidence="1">CBS 113818</strain>
    </source>
</reference>
<protein>
    <submittedName>
        <fullName evidence="1">Uncharacterized protein</fullName>
    </submittedName>
</protein>
<dbReference type="OrthoDB" id="10563539at2759"/>
<evidence type="ECO:0000313" key="2">
    <source>
        <dbReference type="Proteomes" id="UP000799424"/>
    </source>
</evidence>
<evidence type="ECO:0000313" key="1">
    <source>
        <dbReference type="EMBL" id="KAF2826569.1"/>
    </source>
</evidence>
<name>A0A6A7A1D5_9PLEO</name>
<sequence>MHSYIHANPHLHQPVGRVRHGLDVRVGHRVELGVPELVVGPNLDEGALVACAVAVVGRREDGDAAAVVLDLIAVHAHLVRPDDCVEAVVLAETLGDVGPELQADAALAGPPAGRRLRICPEHLHHEPGLARLALLEAVELAHVVERDLVVGEQAAVQDKVLLADERGERQHGEGLGEQLEHALRVLRPALALKAVHAVHIVRLVVAAVEEEAARVQPLVGVQQQRDLGRPRAAVDKVAVEEEGVRRRGAAGELEDVQQVEELTVRVAADGDLVARGHVVLDHGGLRLDDVHDGQDDLVGVLLGQLLAVLEALHHVGDEGGRHGAGQRGAVVAGLEQHVVDVEALCGRRGVVDLDGLEEGVALDDALAFRHAQLRVGVGGGLADDELPVAQGLAVLENGRVGRGAAVVGLDAIGVERECAVGVLDGIAIRLELDVCLGAVGVEGGLLVVERNSLRVQGEGGGVVVLLEGLVAPVLELGSLFLRVPHGETRCGRGARGVRAVAG</sequence>
<feature type="non-terminal residue" evidence="1">
    <location>
        <position position="502"/>
    </location>
</feature>
<dbReference type="EMBL" id="MU006226">
    <property type="protein sequence ID" value="KAF2826569.1"/>
    <property type="molecule type" value="Genomic_DNA"/>
</dbReference>
<proteinExistence type="predicted"/>